<evidence type="ECO:0000256" key="1">
    <source>
        <dbReference type="ARBA" id="ARBA00010641"/>
    </source>
</evidence>
<protein>
    <recommendedName>
        <fullName evidence="9">RNA polymerase sigma-70 factor</fullName>
    </recommendedName>
</protein>
<dbReference type="Proteomes" id="UP000647339">
    <property type="component" value="Unassembled WGS sequence"/>
</dbReference>
<evidence type="ECO:0000313" key="8">
    <source>
        <dbReference type="Proteomes" id="UP000647339"/>
    </source>
</evidence>
<dbReference type="NCBIfam" id="TIGR02985">
    <property type="entry name" value="Sig70_bacteroi1"/>
    <property type="match status" value="1"/>
</dbReference>
<dbReference type="Gene3D" id="1.10.10.10">
    <property type="entry name" value="Winged helix-like DNA-binding domain superfamily/Winged helix DNA-binding domain"/>
    <property type="match status" value="1"/>
</dbReference>
<dbReference type="InterPro" id="IPR013324">
    <property type="entry name" value="RNA_pol_sigma_r3/r4-like"/>
</dbReference>
<keyword evidence="8" id="KW-1185">Reference proteome</keyword>
<keyword evidence="2" id="KW-0805">Transcription regulation</keyword>
<dbReference type="PANTHER" id="PTHR43133">
    <property type="entry name" value="RNA POLYMERASE ECF-TYPE SIGMA FACTO"/>
    <property type="match status" value="1"/>
</dbReference>
<dbReference type="InterPro" id="IPR013249">
    <property type="entry name" value="RNA_pol_sigma70_r4_t2"/>
</dbReference>
<keyword evidence="3" id="KW-0731">Sigma factor</keyword>
<dbReference type="NCBIfam" id="TIGR02937">
    <property type="entry name" value="sigma70-ECF"/>
    <property type="match status" value="1"/>
</dbReference>
<dbReference type="InterPro" id="IPR014327">
    <property type="entry name" value="RNA_pol_sigma70_bacteroid"/>
</dbReference>
<dbReference type="SUPFAM" id="SSF88946">
    <property type="entry name" value="Sigma2 domain of RNA polymerase sigma factors"/>
    <property type="match status" value="1"/>
</dbReference>
<dbReference type="InterPro" id="IPR036388">
    <property type="entry name" value="WH-like_DNA-bd_sf"/>
</dbReference>
<comment type="similarity">
    <text evidence="1">Belongs to the sigma-70 factor family. ECF subfamily.</text>
</comment>
<dbReference type="InterPro" id="IPR039425">
    <property type="entry name" value="RNA_pol_sigma-70-like"/>
</dbReference>
<dbReference type="Gene3D" id="1.10.1740.10">
    <property type="match status" value="1"/>
</dbReference>
<dbReference type="InterPro" id="IPR013325">
    <property type="entry name" value="RNA_pol_sigma_r2"/>
</dbReference>
<gene>
    <name evidence="7" type="ORF">GCM10011339_26640</name>
</gene>
<sequence length="148" mass="17325">MAYNRTGDKEVAKEIVQDVFLSLWKRREEVRIRGSIKNYLLRAVKLEIIDYYRKKSRKEKHQHYLTENACQSSRSTEQTILFNELNLRISAMVDKLPAQCREVYLLSREKGLNNKEIALSMAVTEKTVESHLTKALKFLRSSITICTD</sequence>
<feature type="domain" description="RNA polymerase sigma-70 region 2" evidence="5">
    <location>
        <begin position="2"/>
        <end position="57"/>
    </location>
</feature>
<reference evidence="8" key="1">
    <citation type="journal article" date="2019" name="Int. J. Syst. Evol. Microbiol.">
        <title>The Global Catalogue of Microorganisms (GCM) 10K type strain sequencing project: providing services to taxonomists for standard genome sequencing and annotation.</title>
        <authorList>
            <consortium name="The Broad Institute Genomics Platform"/>
            <consortium name="The Broad Institute Genome Sequencing Center for Infectious Disease"/>
            <person name="Wu L."/>
            <person name="Ma J."/>
        </authorList>
    </citation>
    <scope>NUCLEOTIDE SEQUENCE [LARGE SCALE GENOMIC DNA]</scope>
    <source>
        <strain evidence="8">CGMCC 1.15407</strain>
    </source>
</reference>
<evidence type="ECO:0000256" key="3">
    <source>
        <dbReference type="ARBA" id="ARBA00023082"/>
    </source>
</evidence>
<organism evidence="7 8">
    <name type="scientific">Echinicola rosea</name>
    <dbReference type="NCBI Taxonomy" id="1807691"/>
    <lineage>
        <taxon>Bacteria</taxon>
        <taxon>Pseudomonadati</taxon>
        <taxon>Bacteroidota</taxon>
        <taxon>Cytophagia</taxon>
        <taxon>Cytophagales</taxon>
        <taxon>Cyclobacteriaceae</taxon>
        <taxon>Echinicola</taxon>
    </lineage>
</organism>
<evidence type="ECO:0008006" key="9">
    <source>
        <dbReference type="Google" id="ProtNLM"/>
    </source>
</evidence>
<keyword evidence="4" id="KW-0804">Transcription</keyword>
<proteinExistence type="inferred from homology"/>
<comment type="caution">
    <text evidence="7">The sequence shown here is derived from an EMBL/GenBank/DDBJ whole genome shotgun (WGS) entry which is preliminary data.</text>
</comment>
<evidence type="ECO:0000259" key="6">
    <source>
        <dbReference type="Pfam" id="PF08281"/>
    </source>
</evidence>
<feature type="domain" description="RNA polymerase sigma factor 70 region 4 type 2" evidence="6">
    <location>
        <begin position="88"/>
        <end position="139"/>
    </location>
</feature>
<dbReference type="Pfam" id="PF04542">
    <property type="entry name" value="Sigma70_r2"/>
    <property type="match status" value="1"/>
</dbReference>
<dbReference type="InterPro" id="IPR007627">
    <property type="entry name" value="RNA_pol_sigma70_r2"/>
</dbReference>
<dbReference type="InterPro" id="IPR014284">
    <property type="entry name" value="RNA_pol_sigma-70_dom"/>
</dbReference>
<dbReference type="PANTHER" id="PTHR43133:SF46">
    <property type="entry name" value="RNA POLYMERASE SIGMA-70 FACTOR ECF SUBFAMILY"/>
    <property type="match status" value="1"/>
</dbReference>
<evidence type="ECO:0000313" key="7">
    <source>
        <dbReference type="EMBL" id="GGF36808.1"/>
    </source>
</evidence>
<evidence type="ECO:0000256" key="2">
    <source>
        <dbReference type="ARBA" id="ARBA00023015"/>
    </source>
</evidence>
<evidence type="ECO:0000256" key="4">
    <source>
        <dbReference type="ARBA" id="ARBA00023163"/>
    </source>
</evidence>
<dbReference type="Pfam" id="PF08281">
    <property type="entry name" value="Sigma70_r4_2"/>
    <property type="match status" value="1"/>
</dbReference>
<name>A0ABQ1V541_9BACT</name>
<dbReference type="SUPFAM" id="SSF88659">
    <property type="entry name" value="Sigma3 and sigma4 domains of RNA polymerase sigma factors"/>
    <property type="match status" value="1"/>
</dbReference>
<evidence type="ECO:0000259" key="5">
    <source>
        <dbReference type="Pfam" id="PF04542"/>
    </source>
</evidence>
<dbReference type="EMBL" id="BMIU01000012">
    <property type="protein sequence ID" value="GGF36808.1"/>
    <property type="molecule type" value="Genomic_DNA"/>
</dbReference>
<accession>A0ABQ1V541</accession>